<accession>A0ABZ1CS48</accession>
<protein>
    <recommendedName>
        <fullName evidence="4">F-box domain-containing protein</fullName>
    </recommendedName>
</protein>
<evidence type="ECO:0000256" key="1">
    <source>
        <dbReference type="SAM" id="MobiDB-lite"/>
    </source>
</evidence>
<feature type="compositionally biased region" description="Basic residues" evidence="1">
    <location>
        <begin position="102"/>
        <end position="115"/>
    </location>
</feature>
<reference evidence="2 3" key="1">
    <citation type="submission" date="2024-01" db="EMBL/GenBank/DDBJ databases">
        <title>Comparative genomics of Cryptococcus and Kwoniella reveals pathogenesis evolution and contrasting modes of karyotype evolution via chromosome fusion or intercentromeric recombination.</title>
        <authorList>
            <person name="Coelho M.A."/>
            <person name="David-Palma M."/>
            <person name="Shea T."/>
            <person name="Bowers K."/>
            <person name="McGinley-Smith S."/>
            <person name="Mohammad A.W."/>
            <person name="Gnirke A."/>
            <person name="Yurkov A.M."/>
            <person name="Nowrousian M."/>
            <person name="Sun S."/>
            <person name="Cuomo C.A."/>
            <person name="Heitman J."/>
        </authorList>
    </citation>
    <scope>NUCLEOTIDE SEQUENCE [LARGE SCALE GENOMIC DNA]</scope>
    <source>
        <strain evidence="2">CBS 11374</strain>
    </source>
</reference>
<feature type="region of interest" description="Disordered" evidence="1">
    <location>
        <begin position="100"/>
        <end position="138"/>
    </location>
</feature>
<gene>
    <name evidence="2" type="ORF">IL334_001450</name>
</gene>
<dbReference type="Proteomes" id="UP001329825">
    <property type="component" value="Chromosome 2"/>
</dbReference>
<dbReference type="RefSeq" id="XP_062789258.1">
    <property type="nucleotide sequence ID" value="XM_062933207.1"/>
</dbReference>
<proteinExistence type="predicted"/>
<evidence type="ECO:0008006" key="4">
    <source>
        <dbReference type="Google" id="ProtNLM"/>
    </source>
</evidence>
<keyword evidence="3" id="KW-1185">Reference proteome</keyword>
<dbReference type="GeneID" id="87953581"/>
<organism evidence="2 3">
    <name type="scientific">Kwoniella shivajii</name>
    <dbReference type="NCBI Taxonomy" id="564305"/>
    <lineage>
        <taxon>Eukaryota</taxon>
        <taxon>Fungi</taxon>
        <taxon>Dikarya</taxon>
        <taxon>Basidiomycota</taxon>
        <taxon>Agaricomycotina</taxon>
        <taxon>Tremellomycetes</taxon>
        <taxon>Tremellales</taxon>
        <taxon>Cryptococcaceae</taxon>
        <taxon>Kwoniella</taxon>
    </lineage>
</organism>
<dbReference type="InterPro" id="IPR036047">
    <property type="entry name" value="F-box-like_dom_sf"/>
</dbReference>
<dbReference type="EMBL" id="CP141882">
    <property type="protein sequence ID" value="WRT64518.1"/>
    <property type="molecule type" value="Genomic_DNA"/>
</dbReference>
<evidence type="ECO:0000313" key="3">
    <source>
        <dbReference type="Proteomes" id="UP001329825"/>
    </source>
</evidence>
<name>A0ABZ1CS48_9TREE</name>
<sequence>MPSKKTMFTFVHETTAPISHSSSLSTTFFSRFPPEIASVIFSYMDHQPPPDKLNLILTSRTMYSRFLPSLYRRLCLRRGNVGRILDSKFQPKLSHQLTAFHGHSRRTKIGHGRLNSRKDDVSSSDEDHDQSVSESRTVEEVDLRTGAIGKLKRKFDKLKHVNSLIVVDWKAAKSIASYITLFNEVCEKFPEQKGDNRKHEKVDGDLVDEEDKDKLYPRDKNTLFPNLQTLSYGISFLQSNEFYPSCTCDSIPPSNDVLEALSTLTPKHICANWYPSIKHHHDDPGLEDNMNNLIGDRDLESFTWHGIRSSTSLPDFAGRSSVTRVFCSDCGEEDVEEEIDVSGESYYGLGCRCKARLKEASLLARVVYGMRNDMAQVEVINLTCLGDIGKERIEIDGRLLDVGETKQQIVQVYKGGQKTKYELNIWVTSKEQARPCICCGEM</sequence>
<evidence type="ECO:0000313" key="2">
    <source>
        <dbReference type="EMBL" id="WRT64518.1"/>
    </source>
</evidence>
<dbReference type="SUPFAM" id="SSF81383">
    <property type="entry name" value="F-box domain"/>
    <property type="match status" value="1"/>
</dbReference>